<feature type="chain" id="PRO_5045597195" evidence="2">
    <location>
        <begin position="32"/>
        <end position="412"/>
    </location>
</feature>
<dbReference type="EMBL" id="BAAABX010000007">
    <property type="protein sequence ID" value="GAA0389245.1"/>
    <property type="molecule type" value="Genomic_DNA"/>
</dbReference>
<dbReference type="PANTHER" id="PTHR30535:SF34">
    <property type="entry name" value="MOLYBDATE-BINDING PROTEIN MOLA"/>
    <property type="match status" value="1"/>
</dbReference>
<feature type="domain" description="Fe/B12 periplasmic-binding" evidence="3">
    <location>
        <begin position="127"/>
        <end position="397"/>
    </location>
</feature>
<evidence type="ECO:0000256" key="2">
    <source>
        <dbReference type="SAM" id="SignalP"/>
    </source>
</evidence>
<reference evidence="5" key="1">
    <citation type="journal article" date="2019" name="Int. J. Syst. Evol. Microbiol.">
        <title>The Global Catalogue of Microorganisms (GCM) 10K type strain sequencing project: providing services to taxonomists for standard genome sequencing and annotation.</title>
        <authorList>
            <consortium name="The Broad Institute Genomics Platform"/>
            <consortium name="The Broad Institute Genome Sequencing Center for Infectious Disease"/>
            <person name="Wu L."/>
            <person name="Ma J."/>
        </authorList>
    </citation>
    <scope>NUCLEOTIDE SEQUENCE [LARGE SCALE GENOMIC DNA]</scope>
    <source>
        <strain evidence="5">JCM 4788</strain>
    </source>
</reference>
<dbReference type="InterPro" id="IPR002491">
    <property type="entry name" value="ABC_transptr_periplasmic_BD"/>
</dbReference>
<keyword evidence="2" id="KW-0732">Signal</keyword>
<dbReference type="SUPFAM" id="SSF53807">
    <property type="entry name" value="Helical backbone' metal receptor"/>
    <property type="match status" value="1"/>
</dbReference>
<accession>A0ABP3I4B9</accession>
<feature type="signal peptide" evidence="2">
    <location>
        <begin position="1"/>
        <end position="31"/>
    </location>
</feature>
<dbReference type="Gene3D" id="3.40.50.1980">
    <property type="entry name" value="Nitrogenase molybdenum iron protein domain"/>
    <property type="match status" value="2"/>
</dbReference>
<dbReference type="InterPro" id="IPR050902">
    <property type="entry name" value="ABC_Transporter_SBP"/>
</dbReference>
<evidence type="ECO:0000313" key="5">
    <source>
        <dbReference type="Proteomes" id="UP001500879"/>
    </source>
</evidence>
<protein>
    <submittedName>
        <fullName evidence="4">ABC transporter substrate-binding protein</fullName>
    </submittedName>
</protein>
<dbReference type="PROSITE" id="PS50983">
    <property type="entry name" value="FE_B12_PBP"/>
    <property type="match status" value="1"/>
</dbReference>
<evidence type="ECO:0000259" key="3">
    <source>
        <dbReference type="PROSITE" id="PS50983"/>
    </source>
</evidence>
<evidence type="ECO:0000313" key="4">
    <source>
        <dbReference type="EMBL" id="GAA0389245.1"/>
    </source>
</evidence>
<dbReference type="PANTHER" id="PTHR30535">
    <property type="entry name" value="VITAMIN B12-BINDING PROTEIN"/>
    <property type="match status" value="1"/>
</dbReference>
<name>A0ABP3I4B9_9ACTN</name>
<dbReference type="RefSeq" id="WP_344019733.1">
    <property type="nucleotide sequence ID" value="NZ_BAAABX010000007.1"/>
</dbReference>
<sequence>MSALRTSALHRRRPRLRAAALLLTALLVASCGDGSSPAPSQTKADGRGDGCVTDFSPDKDYFPVKSTVRHAKNFSVRYEKSYQVLTVAQPYPNAKPESYVLVKCGAPKPSLAGDLAKAQQITVPVHSLYSMSTTHLPLLTATDRLGVLTGVADTSLVTTPEVRARVKAGKVAEYAKGGTINTEKVIAAKPDVLLTQGSDDPHYPKLRAAGIPVVADAEWLEPTPLGRAEWVKATAALTGAEERADRVFHDVETAYTEAARQAAQARTPVGVLSGSMFQGTWTMAAGGSYVGTLIKDAGGTYPWAGDRGTGSLRLSFEAVYAKAGDARLWLTDQKWTSGADILKADSRYGRLAAVRDGEVWSNTKTTTPEGGNDFYERGLLRPDLILSDMAAILHPDLARNHTFTFYEKVPTK</sequence>
<keyword evidence="5" id="KW-1185">Reference proteome</keyword>
<gene>
    <name evidence="4" type="ORF">GCM10010357_07440</name>
</gene>
<organism evidence="4 5">
    <name type="scientific">Streptomyces luteireticuli</name>
    <dbReference type="NCBI Taxonomy" id="173858"/>
    <lineage>
        <taxon>Bacteria</taxon>
        <taxon>Bacillati</taxon>
        <taxon>Actinomycetota</taxon>
        <taxon>Actinomycetes</taxon>
        <taxon>Kitasatosporales</taxon>
        <taxon>Streptomycetaceae</taxon>
        <taxon>Streptomyces</taxon>
    </lineage>
</organism>
<dbReference type="PROSITE" id="PS51257">
    <property type="entry name" value="PROKAR_LIPOPROTEIN"/>
    <property type="match status" value="1"/>
</dbReference>
<comment type="similarity">
    <text evidence="1">Belongs to the bacterial solute-binding protein 8 family.</text>
</comment>
<comment type="caution">
    <text evidence="4">The sequence shown here is derived from an EMBL/GenBank/DDBJ whole genome shotgun (WGS) entry which is preliminary data.</text>
</comment>
<proteinExistence type="inferred from homology"/>
<dbReference type="Proteomes" id="UP001500879">
    <property type="component" value="Unassembled WGS sequence"/>
</dbReference>
<evidence type="ECO:0000256" key="1">
    <source>
        <dbReference type="ARBA" id="ARBA00008814"/>
    </source>
</evidence>
<dbReference type="Pfam" id="PF01497">
    <property type="entry name" value="Peripla_BP_2"/>
    <property type="match status" value="1"/>
</dbReference>